<reference evidence="1 2" key="1">
    <citation type="journal article" date="2015" name="Nature">
        <title>rRNA introns, odd ribosomes, and small enigmatic genomes across a large radiation of phyla.</title>
        <authorList>
            <person name="Brown C.T."/>
            <person name="Hug L.A."/>
            <person name="Thomas B.C."/>
            <person name="Sharon I."/>
            <person name="Castelle C.J."/>
            <person name="Singh A."/>
            <person name="Wilkins M.J."/>
            <person name="Williams K.H."/>
            <person name="Banfield J.F."/>
        </authorList>
    </citation>
    <scope>NUCLEOTIDE SEQUENCE [LARGE SCALE GENOMIC DNA]</scope>
</reference>
<proteinExistence type="predicted"/>
<sequence length="61" mass="6588">MSRATHDIECLSCGYQGKVVDDSITCPKCGGSVEGQALTGEALEALWVKIRNKQEQSVLPH</sequence>
<protein>
    <submittedName>
        <fullName evidence="1">Uncharacterized protein</fullName>
    </submittedName>
</protein>
<dbReference type="EMBL" id="LBVU01000002">
    <property type="protein sequence ID" value="KKQ92436.1"/>
    <property type="molecule type" value="Genomic_DNA"/>
</dbReference>
<dbReference type="AlphaFoldDB" id="A0A0G0PSV1"/>
<evidence type="ECO:0000313" key="1">
    <source>
        <dbReference type="EMBL" id="KKQ92436.1"/>
    </source>
</evidence>
<comment type="caution">
    <text evidence="1">The sequence shown here is derived from an EMBL/GenBank/DDBJ whole genome shotgun (WGS) entry which is preliminary data.</text>
</comment>
<name>A0A0G0PSV1_9BACT</name>
<dbReference type="Proteomes" id="UP000034774">
    <property type="component" value="Unassembled WGS sequence"/>
</dbReference>
<accession>A0A0G0PSV1</accession>
<gene>
    <name evidence="1" type="ORF">UT17_C0002G0099</name>
</gene>
<organism evidence="1 2">
    <name type="scientific">Candidatus Woesebacteria bacterium GW2011_GWB1_39_10</name>
    <dbReference type="NCBI Taxonomy" id="1618572"/>
    <lineage>
        <taxon>Bacteria</taxon>
        <taxon>Candidatus Woeseibacteriota</taxon>
    </lineage>
</organism>
<evidence type="ECO:0000313" key="2">
    <source>
        <dbReference type="Proteomes" id="UP000034774"/>
    </source>
</evidence>